<protein>
    <submittedName>
        <fullName evidence="3">Sushi domain-containing protein</fullName>
    </submittedName>
</protein>
<evidence type="ECO:0000313" key="3">
    <source>
        <dbReference type="WBParaSite" id="Csp11.Scaffold629.g11970.t1"/>
    </source>
</evidence>
<dbReference type="PANTHER" id="PTHR36517:SF1">
    <property type="entry name" value="C6 DOMAIN-CONTAINING PROTEIN-RELATED"/>
    <property type="match status" value="1"/>
</dbReference>
<keyword evidence="2" id="KW-1185">Reference proteome</keyword>
<accession>A0A1I7TUP9</accession>
<proteinExistence type="predicted"/>
<dbReference type="Proteomes" id="UP000095282">
    <property type="component" value="Unplaced"/>
</dbReference>
<evidence type="ECO:0000313" key="2">
    <source>
        <dbReference type="Proteomes" id="UP000095282"/>
    </source>
</evidence>
<feature type="domain" description="DUF281" evidence="1">
    <location>
        <begin position="177"/>
        <end position="232"/>
    </location>
</feature>
<dbReference type="eggNOG" id="ENOG502TI8B">
    <property type="taxonomic scope" value="Eukaryota"/>
</dbReference>
<evidence type="ECO:0000259" key="1">
    <source>
        <dbReference type="Pfam" id="PF03436"/>
    </source>
</evidence>
<organism evidence="2 3">
    <name type="scientific">Caenorhabditis tropicalis</name>
    <dbReference type="NCBI Taxonomy" id="1561998"/>
    <lineage>
        <taxon>Eukaryota</taxon>
        <taxon>Metazoa</taxon>
        <taxon>Ecdysozoa</taxon>
        <taxon>Nematoda</taxon>
        <taxon>Chromadorea</taxon>
        <taxon>Rhabditida</taxon>
        <taxon>Rhabditina</taxon>
        <taxon>Rhabditomorpha</taxon>
        <taxon>Rhabditoidea</taxon>
        <taxon>Rhabditidae</taxon>
        <taxon>Peloderinae</taxon>
        <taxon>Caenorhabditis</taxon>
    </lineage>
</organism>
<feature type="domain" description="DUF281" evidence="1">
    <location>
        <begin position="283"/>
        <end position="339"/>
    </location>
</feature>
<dbReference type="WBParaSite" id="Csp11.Scaffold629.g11970.t1">
    <property type="protein sequence ID" value="Csp11.Scaffold629.g11970.t1"/>
    <property type="gene ID" value="Csp11.Scaffold629.g11970"/>
</dbReference>
<feature type="domain" description="DUF281" evidence="1">
    <location>
        <begin position="69"/>
        <end position="124"/>
    </location>
</feature>
<name>A0A1I7TUP9_9PELO</name>
<dbReference type="Pfam" id="PF03436">
    <property type="entry name" value="DUF281"/>
    <property type="match status" value="3"/>
</dbReference>
<sequence>METVSATLTCEMNGMYSSGTANGITTLTCEYTNCVTAAPCTACDINAIAPTGLPAGTNFEITDTTPAGGCTQTLVTCMRTDDQVCTGVSITATNADGQTVISSDTGTAITQSSTQLTCQLDGTYSGGTTTGITALSCEFTGCATPIPCTACDINAISPTGLPTGQMFSSVDTTPAGGCTTTEVSCRRTDDQYCTGVSITATTPTGDSTISSSTGTSVLSSSATLTCQIGGTYSSGTAMQISQLSCVFTGCYPPSCSSCDGNRIAPTSLPPGTEFTFREDIFGGCKYIEVTCARTDGLICESITIQGTIEGDPGGPYDIASNLNVGTHSTSFYCGDDGNYAVGL</sequence>
<dbReference type="PANTHER" id="PTHR36517">
    <property type="entry name" value="PROTEIN CBG25732"/>
    <property type="match status" value="1"/>
</dbReference>
<dbReference type="InterPro" id="IPR005098">
    <property type="entry name" value="DUF281"/>
</dbReference>
<reference evidence="3" key="1">
    <citation type="submission" date="2016-11" db="UniProtKB">
        <authorList>
            <consortium name="WormBaseParasite"/>
        </authorList>
    </citation>
    <scope>IDENTIFICATION</scope>
</reference>
<dbReference type="AlphaFoldDB" id="A0A1I7TUP9"/>